<protein>
    <submittedName>
        <fullName evidence="1">Uncharacterized protein</fullName>
    </submittedName>
</protein>
<evidence type="ECO:0000313" key="2">
    <source>
        <dbReference type="Proteomes" id="UP000729402"/>
    </source>
</evidence>
<gene>
    <name evidence="1" type="ORF">GUJ93_ZPchr0005g14305</name>
</gene>
<dbReference type="EMBL" id="JAAALK010000284">
    <property type="protein sequence ID" value="KAG8068925.1"/>
    <property type="molecule type" value="Genomic_DNA"/>
</dbReference>
<proteinExistence type="predicted"/>
<name>A0A8J5VIB4_ZIZPA</name>
<reference evidence="1" key="2">
    <citation type="submission" date="2021-02" db="EMBL/GenBank/DDBJ databases">
        <authorList>
            <person name="Kimball J.A."/>
            <person name="Haas M.W."/>
            <person name="Macchietto M."/>
            <person name="Kono T."/>
            <person name="Duquette J."/>
            <person name="Shao M."/>
        </authorList>
    </citation>
    <scope>NUCLEOTIDE SEQUENCE</scope>
    <source>
        <tissue evidence="1">Fresh leaf tissue</tissue>
    </source>
</reference>
<sequence>MHEASCQPKKRDKPDGSTLILAYGNVNFQFRKEYAVSFPAKAINERWYSNWQGPFARFVAALGILHHLEAIGGAILVGVGTVPVIFAGGASSL</sequence>
<dbReference type="OrthoDB" id="696315at2759"/>
<dbReference type="AlphaFoldDB" id="A0A8J5VIB4"/>
<comment type="caution">
    <text evidence="1">The sequence shown here is derived from an EMBL/GenBank/DDBJ whole genome shotgun (WGS) entry which is preliminary data.</text>
</comment>
<organism evidence="1 2">
    <name type="scientific">Zizania palustris</name>
    <name type="common">Northern wild rice</name>
    <dbReference type="NCBI Taxonomy" id="103762"/>
    <lineage>
        <taxon>Eukaryota</taxon>
        <taxon>Viridiplantae</taxon>
        <taxon>Streptophyta</taxon>
        <taxon>Embryophyta</taxon>
        <taxon>Tracheophyta</taxon>
        <taxon>Spermatophyta</taxon>
        <taxon>Magnoliopsida</taxon>
        <taxon>Liliopsida</taxon>
        <taxon>Poales</taxon>
        <taxon>Poaceae</taxon>
        <taxon>BOP clade</taxon>
        <taxon>Oryzoideae</taxon>
        <taxon>Oryzeae</taxon>
        <taxon>Zizaniinae</taxon>
        <taxon>Zizania</taxon>
    </lineage>
</organism>
<reference evidence="1" key="1">
    <citation type="journal article" date="2021" name="bioRxiv">
        <title>Whole Genome Assembly and Annotation of Northern Wild Rice, Zizania palustris L., Supports a Whole Genome Duplication in the Zizania Genus.</title>
        <authorList>
            <person name="Haas M."/>
            <person name="Kono T."/>
            <person name="Macchietto M."/>
            <person name="Millas R."/>
            <person name="McGilp L."/>
            <person name="Shao M."/>
            <person name="Duquette J."/>
            <person name="Hirsch C.N."/>
            <person name="Kimball J."/>
        </authorList>
    </citation>
    <scope>NUCLEOTIDE SEQUENCE</scope>
    <source>
        <tissue evidence="1">Fresh leaf tissue</tissue>
    </source>
</reference>
<accession>A0A8J5VIB4</accession>
<evidence type="ECO:0000313" key="1">
    <source>
        <dbReference type="EMBL" id="KAG8068925.1"/>
    </source>
</evidence>
<dbReference type="Proteomes" id="UP000729402">
    <property type="component" value="Unassembled WGS sequence"/>
</dbReference>
<keyword evidence="2" id="KW-1185">Reference proteome</keyword>